<comment type="caution">
    <text evidence="2">The sequence shown here is derived from an EMBL/GenBank/DDBJ whole genome shotgun (WGS) entry which is preliminary data.</text>
</comment>
<keyword evidence="2" id="KW-0413">Isomerase</keyword>
<dbReference type="InterPro" id="IPR004443">
    <property type="entry name" value="YjeF_N_dom"/>
</dbReference>
<accession>A0ABR8X3K4</accession>
<evidence type="ECO:0000259" key="1">
    <source>
        <dbReference type="PROSITE" id="PS51385"/>
    </source>
</evidence>
<reference evidence="2 3" key="1">
    <citation type="submission" date="2020-08" db="EMBL/GenBank/DDBJ databases">
        <title>A Genomic Blueprint of the Chicken Gut Microbiome.</title>
        <authorList>
            <person name="Gilroy R."/>
            <person name="Ravi A."/>
            <person name="Getino M."/>
            <person name="Pursley I."/>
            <person name="Horton D.L."/>
            <person name="Alikhan N.-F."/>
            <person name="Baker D."/>
            <person name="Gharbi K."/>
            <person name="Hall N."/>
            <person name="Watson M."/>
            <person name="Adriaenssens E.M."/>
            <person name="Foster-Nyarko E."/>
            <person name="Jarju S."/>
            <person name="Secka A."/>
            <person name="Antonio M."/>
            <person name="Oren A."/>
            <person name="Chaudhuri R."/>
            <person name="La Ragione R.M."/>
            <person name="Hildebrand F."/>
            <person name="Pallen M.J."/>
        </authorList>
    </citation>
    <scope>NUCLEOTIDE SEQUENCE [LARGE SCALE GENOMIC DNA]</scope>
    <source>
        <strain evidence="2 3">Sa1CUA4</strain>
    </source>
</reference>
<dbReference type="EC" id="5.1.99.6" evidence="2"/>
<dbReference type="Proteomes" id="UP000602532">
    <property type="component" value="Unassembled WGS sequence"/>
</dbReference>
<dbReference type="NCBIfam" id="TIGR00197">
    <property type="entry name" value="yjeF_nterm"/>
    <property type="match status" value="1"/>
</dbReference>
<dbReference type="PROSITE" id="PS51385">
    <property type="entry name" value="YJEF_N"/>
    <property type="match status" value="1"/>
</dbReference>
<sequence length="204" mass="20000">MRRAASALAGVIRERLTDAASPRVLVIAGSGDNGGDALFAASELGAGVAVDVLAVGSRVHQDGLAAALGAGARQVSVDAAAAAASGYTVVVDGILGIGTSPDPALRGAARDAVARLLDTMGDGMPRRTVAVDLPSGLQPDTGVADDVVLPAAMTMTFGAVKAGLVIGRGPDLCGELVLVDLGLGPGLADEEPAGEASVTRILEA</sequence>
<dbReference type="InterPro" id="IPR036652">
    <property type="entry name" value="YjeF_N_dom_sf"/>
</dbReference>
<dbReference type="SUPFAM" id="SSF64153">
    <property type="entry name" value="YjeF N-terminal domain-like"/>
    <property type="match status" value="1"/>
</dbReference>
<dbReference type="Pfam" id="PF03853">
    <property type="entry name" value="YjeF_N"/>
    <property type="match status" value="1"/>
</dbReference>
<keyword evidence="3" id="KW-1185">Reference proteome</keyword>
<feature type="domain" description="YjeF N-terminal" evidence="1">
    <location>
        <begin position="1"/>
        <end position="189"/>
    </location>
</feature>
<dbReference type="Gene3D" id="3.40.50.10260">
    <property type="entry name" value="YjeF N-terminal domain"/>
    <property type="match status" value="1"/>
</dbReference>
<proteinExistence type="predicted"/>
<name>A0ABR8X3K4_9MICO</name>
<protein>
    <submittedName>
        <fullName evidence="2">NAD(P)H-hydrate epimerase</fullName>
        <ecNumber evidence="2">5.1.99.6</ecNumber>
    </submittedName>
</protein>
<dbReference type="GO" id="GO:0052856">
    <property type="term" value="F:NAD(P)HX epimerase activity"/>
    <property type="evidence" value="ECO:0007669"/>
    <property type="project" value="UniProtKB-EC"/>
</dbReference>
<gene>
    <name evidence="2" type="ORF">H9622_09775</name>
</gene>
<evidence type="ECO:0000313" key="3">
    <source>
        <dbReference type="Proteomes" id="UP000602532"/>
    </source>
</evidence>
<evidence type="ECO:0000313" key="2">
    <source>
        <dbReference type="EMBL" id="MBD8023880.1"/>
    </source>
</evidence>
<dbReference type="EMBL" id="JACSPM010000003">
    <property type="protein sequence ID" value="MBD8023880.1"/>
    <property type="molecule type" value="Genomic_DNA"/>
</dbReference>
<organism evidence="2 3">
    <name type="scientific">Microbacterium gallinarum</name>
    <dbReference type="NCBI Taxonomy" id="2762209"/>
    <lineage>
        <taxon>Bacteria</taxon>
        <taxon>Bacillati</taxon>
        <taxon>Actinomycetota</taxon>
        <taxon>Actinomycetes</taxon>
        <taxon>Micrococcales</taxon>
        <taxon>Microbacteriaceae</taxon>
        <taxon>Microbacterium</taxon>
    </lineage>
</organism>